<feature type="region of interest" description="Disordered" evidence="1">
    <location>
        <begin position="187"/>
        <end position="207"/>
    </location>
</feature>
<dbReference type="InterPro" id="IPR025161">
    <property type="entry name" value="IS402-like_dom"/>
</dbReference>
<dbReference type="RefSeq" id="WP_204925544.1">
    <property type="nucleotide sequence ID" value="NZ_JAFEUC010000006.1"/>
</dbReference>
<reference evidence="3 4" key="1">
    <citation type="submission" date="2021-02" db="EMBL/GenBank/DDBJ databases">
        <authorList>
            <person name="Ra J.-S."/>
        </authorList>
    </citation>
    <scope>NUCLEOTIDE SEQUENCE [LARGE SCALE GENOMIC DNA]</scope>
    <source>
        <strain evidence="3 4">MMS20-R1-14</strain>
    </source>
</reference>
<dbReference type="PANTHER" id="PTHR46637">
    <property type="entry name" value="TIS1421-TRANSPOSASE PROTEIN A"/>
    <property type="match status" value="1"/>
</dbReference>
<evidence type="ECO:0000313" key="4">
    <source>
        <dbReference type="Proteomes" id="UP001518872"/>
    </source>
</evidence>
<dbReference type="InterPro" id="IPR052909">
    <property type="entry name" value="Transposase_6_like"/>
</dbReference>
<feature type="compositionally biased region" description="Low complexity" evidence="1">
    <location>
        <begin position="187"/>
        <end position="206"/>
    </location>
</feature>
<sequence length="466" mass="51394">MHPHQDVQPAPWQHTFATTFAWIAEHEPAFFQRLTWAETQQNPACLAMFHAWADEQAAHTGVDQLRRSLATITLLQQHASGQLDRDHLVVALVDTVRPPWVDHPLAVAFGEVDPTLVAEFAQIDDMYALVARLAQVFEVDTGATFAFWSVAAEALAGEVAGAYLPYFAAACDEHLRQWYLTATVAQPDLPGQPGDPAPDGGDQPAPRWLDYLDPDQFPQVLADCPDLAADMAEYNTQAYAFSLAGPYQEEYRSSVHDAIARVMAWYAHRQPVILGRLQAFGGQQGQSDDPATAHLQALAPQWEQLRQACGLLTAALEPGFTGYPPAQPLPVREQIAAAARARLSARESQQASAQPPQPVEVPRAVEVPRPASRRPERAEQRGPSTPGGITDEQWRQVAAILPGSDAHGGRRYDRRLIVEAIYHRRRTGCTWPDMPAHYPPGSIVANYQSAWERDGTMRLIEAILGQ</sequence>
<evidence type="ECO:0000256" key="1">
    <source>
        <dbReference type="SAM" id="MobiDB-lite"/>
    </source>
</evidence>
<dbReference type="EMBL" id="JAFEUC010000006">
    <property type="protein sequence ID" value="MBM7077610.1"/>
    <property type="molecule type" value="Genomic_DNA"/>
</dbReference>
<feature type="compositionally biased region" description="Low complexity" evidence="1">
    <location>
        <begin position="340"/>
        <end position="370"/>
    </location>
</feature>
<evidence type="ECO:0000259" key="2">
    <source>
        <dbReference type="Pfam" id="PF13340"/>
    </source>
</evidence>
<dbReference type="Proteomes" id="UP001518872">
    <property type="component" value="Unassembled WGS sequence"/>
</dbReference>
<evidence type="ECO:0000313" key="3">
    <source>
        <dbReference type="EMBL" id="MBM7077610.1"/>
    </source>
</evidence>
<feature type="region of interest" description="Disordered" evidence="1">
    <location>
        <begin position="340"/>
        <end position="391"/>
    </location>
</feature>
<name>A0ABS2ITE2_9ACTN</name>
<proteinExistence type="predicted"/>
<comment type="caution">
    <text evidence="3">The sequence shown here is derived from an EMBL/GenBank/DDBJ whole genome shotgun (WGS) entry which is preliminary data.</text>
</comment>
<dbReference type="Pfam" id="PF13340">
    <property type="entry name" value="DUF4096"/>
    <property type="match status" value="1"/>
</dbReference>
<keyword evidence="4" id="KW-1185">Reference proteome</keyword>
<feature type="domain" description="Insertion element IS402-like" evidence="2">
    <location>
        <begin position="389"/>
        <end position="458"/>
    </location>
</feature>
<dbReference type="PANTHER" id="PTHR46637:SF1">
    <property type="entry name" value="BLL5188 PROTEIN"/>
    <property type="match status" value="1"/>
</dbReference>
<accession>A0ABS2ITE2</accession>
<gene>
    <name evidence="3" type="ORF">JQX11_14875</name>
</gene>
<organism evidence="3 4">
    <name type="scientific">Micromonospora humida</name>
    <dbReference type="NCBI Taxonomy" id="2809018"/>
    <lineage>
        <taxon>Bacteria</taxon>
        <taxon>Bacillati</taxon>
        <taxon>Actinomycetota</taxon>
        <taxon>Actinomycetes</taxon>
        <taxon>Micromonosporales</taxon>
        <taxon>Micromonosporaceae</taxon>
        <taxon>Micromonospora</taxon>
    </lineage>
</organism>
<protein>
    <submittedName>
        <fullName evidence="3">Transposase</fullName>
    </submittedName>
</protein>